<proteinExistence type="predicted"/>
<dbReference type="InterPro" id="IPR009057">
    <property type="entry name" value="Homeodomain-like_sf"/>
</dbReference>
<dbReference type="SMART" id="SM00448">
    <property type="entry name" value="REC"/>
    <property type="match status" value="1"/>
</dbReference>
<dbReference type="Gene3D" id="1.10.10.60">
    <property type="entry name" value="Homeodomain-like"/>
    <property type="match status" value="2"/>
</dbReference>
<dbReference type="SUPFAM" id="SSF46689">
    <property type="entry name" value="Homeodomain-like"/>
    <property type="match status" value="2"/>
</dbReference>
<keyword evidence="2" id="KW-0238">DNA-binding</keyword>
<dbReference type="InterPro" id="IPR018060">
    <property type="entry name" value="HTH_AraC"/>
</dbReference>
<evidence type="ECO:0000259" key="5">
    <source>
        <dbReference type="PROSITE" id="PS01124"/>
    </source>
</evidence>
<sequence>MNSILLVDDERWVRTALRYSIKKLFPSFQIAHECENGLEALDWMKQNQADLILTDIRMPLMDGLVFIKQLREENEQNDIIIISGYDDFPFVQEALRLGVTDYLLKPVQDSDLKQCLEQWKKKRSRAEKEENSKIDNESFPPSTIERVLQYIKETPLREITLAETAKQLHVNPSYLSQLFKQHLNKNFVDYVTEQRIEEAKRLLTATSLRMSEIAERLGYSDLAYFSNIFKRMTGSSPSNYRKSSRSL</sequence>
<feature type="domain" description="Response regulatory" evidence="6">
    <location>
        <begin position="3"/>
        <end position="120"/>
    </location>
</feature>
<dbReference type="Gene3D" id="3.40.50.2300">
    <property type="match status" value="1"/>
</dbReference>
<protein>
    <submittedName>
        <fullName evidence="7">Response regulator</fullName>
    </submittedName>
</protein>
<dbReference type="AlphaFoldDB" id="A0A7W1WR83"/>
<feature type="domain" description="HTH araC/xylS-type" evidence="5">
    <location>
        <begin position="145"/>
        <end position="243"/>
    </location>
</feature>
<keyword evidence="3" id="KW-0804">Transcription</keyword>
<dbReference type="Pfam" id="PF12833">
    <property type="entry name" value="HTH_18"/>
    <property type="match status" value="1"/>
</dbReference>
<dbReference type="SUPFAM" id="SSF52172">
    <property type="entry name" value="CheY-like"/>
    <property type="match status" value="1"/>
</dbReference>
<keyword evidence="8" id="KW-1185">Reference proteome</keyword>
<dbReference type="InterPro" id="IPR018062">
    <property type="entry name" value="HTH_AraC-typ_CS"/>
</dbReference>
<evidence type="ECO:0000313" key="8">
    <source>
        <dbReference type="Proteomes" id="UP000535491"/>
    </source>
</evidence>
<dbReference type="InterPro" id="IPR001789">
    <property type="entry name" value="Sig_transdc_resp-reg_receiver"/>
</dbReference>
<evidence type="ECO:0000313" key="7">
    <source>
        <dbReference type="EMBL" id="MBA4494580.1"/>
    </source>
</evidence>
<keyword evidence="1" id="KW-0805">Transcription regulation</keyword>
<name>A0A7W1WR83_9BACL</name>
<keyword evidence="4" id="KW-0597">Phosphoprotein</keyword>
<dbReference type="PANTHER" id="PTHR43280:SF28">
    <property type="entry name" value="HTH-TYPE TRANSCRIPTIONAL ACTIVATOR RHAS"/>
    <property type="match status" value="1"/>
</dbReference>
<dbReference type="InterPro" id="IPR011006">
    <property type="entry name" value="CheY-like_superfamily"/>
</dbReference>
<evidence type="ECO:0000256" key="3">
    <source>
        <dbReference type="ARBA" id="ARBA00023163"/>
    </source>
</evidence>
<evidence type="ECO:0000256" key="1">
    <source>
        <dbReference type="ARBA" id="ARBA00023015"/>
    </source>
</evidence>
<dbReference type="SMART" id="SM00342">
    <property type="entry name" value="HTH_ARAC"/>
    <property type="match status" value="1"/>
</dbReference>
<evidence type="ECO:0000256" key="2">
    <source>
        <dbReference type="ARBA" id="ARBA00023125"/>
    </source>
</evidence>
<dbReference type="Proteomes" id="UP000535491">
    <property type="component" value="Unassembled WGS sequence"/>
</dbReference>
<dbReference type="PROSITE" id="PS01124">
    <property type="entry name" value="HTH_ARAC_FAMILY_2"/>
    <property type="match status" value="1"/>
</dbReference>
<dbReference type="GO" id="GO:0000160">
    <property type="term" value="P:phosphorelay signal transduction system"/>
    <property type="evidence" value="ECO:0007669"/>
    <property type="project" value="InterPro"/>
</dbReference>
<evidence type="ECO:0000259" key="6">
    <source>
        <dbReference type="PROSITE" id="PS50110"/>
    </source>
</evidence>
<dbReference type="PRINTS" id="PR00032">
    <property type="entry name" value="HTHARAC"/>
</dbReference>
<accession>A0A7W1WR83</accession>
<gene>
    <name evidence="7" type="ORF">H1191_09710</name>
</gene>
<dbReference type="GO" id="GO:0003700">
    <property type="term" value="F:DNA-binding transcription factor activity"/>
    <property type="evidence" value="ECO:0007669"/>
    <property type="project" value="InterPro"/>
</dbReference>
<dbReference type="EMBL" id="JACEIQ010000008">
    <property type="protein sequence ID" value="MBA4494580.1"/>
    <property type="molecule type" value="Genomic_DNA"/>
</dbReference>
<dbReference type="CDD" id="cd17536">
    <property type="entry name" value="REC_YesN-like"/>
    <property type="match status" value="1"/>
</dbReference>
<organism evidence="7 8">
    <name type="scientific">Paenactinomyces guangxiensis</name>
    <dbReference type="NCBI Taxonomy" id="1490290"/>
    <lineage>
        <taxon>Bacteria</taxon>
        <taxon>Bacillati</taxon>
        <taxon>Bacillota</taxon>
        <taxon>Bacilli</taxon>
        <taxon>Bacillales</taxon>
        <taxon>Thermoactinomycetaceae</taxon>
        <taxon>Paenactinomyces</taxon>
    </lineage>
</organism>
<dbReference type="Pfam" id="PF00072">
    <property type="entry name" value="Response_reg"/>
    <property type="match status" value="1"/>
</dbReference>
<dbReference type="PROSITE" id="PS00041">
    <property type="entry name" value="HTH_ARAC_FAMILY_1"/>
    <property type="match status" value="1"/>
</dbReference>
<dbReference type="GO" id="GO:0043565">
    <property type="term" value="F:sequence-specific DNA binding"/>
    <property type="evidence" value="ECO:0007669"/>
    <property type="project" value="InterPro"/>
</dbReference>
<dbReference type="InterPro" id="IPR020449">
    <property type="entry name" value="Tscrpt_reg_AraC-type_HTH"/>
</dbReference>
<comment type="caution">
    <text evidence="7">The sequence shown here is derived from an EMBL/GenBank/DDBJ whole genome shotgun (WGS) entry which is preliminary data.</text>
</comment>
<dbReference type="PANTHER" id="PTHR43280">
    <property type="entry name" value="ARAC-FAMILY TRANSCRIPTIONAL REGULATOR"/>
    <property type="match status" value="1"/>
</dbReference>
<evidence type="ECO:0000256" key="4">
    <source>
        <dbReference type="PROSITE-ProRule" id="PRU00169"/>
    </source>
</evidence>
<feature type="modified residue" description="4-aspartylphosphate" evidence="4">
    <location>
        <position position="55"/>
    </location>
</feature>
<dbReference type="RefSeq" id="WP_181751821.1">
    <property type="nucleotide sequence ID" value="NZ_JACEIQ010000008.1"/>
</dbReference>
<dbReference type="PROSITE" id="PS50110">
    <property type="entry name" value="RESPONSE_REGULATORY"/>
    <property type="match status" value="1"/>
</dbReference>
<reference evidence="7 8" key="1">
    <citation type="submission" date="2020-07" db="EMBL/GenBank/DDBJ databases">
        <authorList>
            <person name="Feng H."/>
        </authorList>
    </citation>
    <scope>NUCLEOTIDE SEQUENCE [LARGE SCALE GENOMIC DNA]</scope>
    <source>
        <strain evidence="8">s-10</strain>
    </source>
</reference>